<accession>A0ACB8SMK0</accession>
<organism evidence="1 2">
    <name type="scientific">Artomyces pyxidatus</name>
    <dbReference type="NCBI Taxonomy" id="48021"/>
    <lineage>
        <taxon>Eukaryota</taxon>
        <taxon>Fungi</taxon>
        <taxon>Dikarya</taxon>
        <taxon>Basidiomycota</taxon>
        <taxon>Agaricomycotina</taxon>
        <taxon>Agaricomycetes</taxon>
        <taxon>Russulales</taxon>
        <taxon>Auriscalpiaceae</taxon>
        <taxon>Artomyces</taxon>
    </lineage>
</organism>
<dbReference type="EMBL" id="MU277249">
    <property type="protein sequence ID" value="KAI0057325.1"/>
    <property type="molecule type" value="Genomic_DNA"/>
</dbReference>
<reference evidence="1" key="2">
    <citation type="journal article" date="2022" name="New Phytol.">
        <title>Evolutionary transition to the ectomycorrhizal habit in the genomes of a hyperdiverse lineage of mushroom-forming fungi.</title>
        <authorList>
            <person name="Looney B."/>
            <person name="Miyauchi S."/>
            <person name="Morin E."/>
            <person name="Drula E."/>
            <person name="Courty P.E."/>
            <person name="Kohler A."/>
            <person name="Kuo A."/>
            <person name="LaButti K."/>
            <person name="Pangilinan J."/>
            <person name="Lipzen A."/>
            <person name="Riley R."/>
            <person name="Andreopoulos W."/>
            <person name="He G."/>
            <person name="Johnson J."/>
            <person name="Nolan M."/>
            <person name="Tritt A."/>
            <person name="Barry K.W."/>
            <person name="Grigoriev I.V."/>
            <person name="Nagy L.G."/>
            <person name="Hibbett D."/>
            <person name="Henrissat B."/>
            <person name="Matheny P.B."/>
            <person name="Labbe J."/>
            <person name="Martin F.M."/>
        </authorList>
    </citation>
    <scope>NUCLEOTIDE SEQUENCE</scope>
    <source>
        <strain evidence="1">HHB10654</strain>
    </source>
</reference>
<keyword evidence="2" id="KW-1185">Reference proteome</keyword>
<protein>
    <submittedName>
        <fullName evidence="1">Cytochrome P450</fullName>
    </submittedName>
</protein>
<reference evidence="1" key="1">
    <citation type="submission" date="2021-03" db="EMBL/GenBank/DDBJ databases">
        <authorList>
            <consortium name="DOE Joint Genome Institute"/>
            <person name="Ahrendt S."/>
            <person name="Looney B.P."/>
            <person name="Miyauchi S."/>
            <person name="Morin E."/>
            <person name="Drula E."/>
            <person name="Courty P.E."/>
            <person name="Chicoki N."/>
            <person name="Fauchery L."/>
            <person name="Kohler A."/>
            <person name="Kuo A."/>
            <person name="Labutti K."/>
            <person name="Pangilinan J."/>
            <person name="Lipzen A."/>
            <person name="Riley R."/>
            <person name="Andreopoulos W."/>
            <person name="He G."/>
            <person name="Johnson J."/>
            <person name="Barry K.W."/>
            <person name="Grigoriev I.V."/>
            <person name="Nagy L."/>
            <person name="Hibbett D."/>
            <person name="Henrissat B."/>
            <person name="Matheny P.B."/>
            <person name="Labbe J."/>
            <person name="Martin F."/>
        </authorList>
    </citation>
    <scope>NUCLEOTIDE SEQUENCE</scope>
    <source>
        <strain evidence="1">HHB10654</strain>
    </source>
</reference>
<evidence type="ECO:0000313" key="2">
    <source>
        <dbReference type="Proteomes" id="UP000814140"/>
    </source>
</evidence>
<comment type="caution">
    <text evidence="1">The sequence shown here is derived from an EMBL/GenBank/DDBJ whole genome shotgun (WGS) entry which is preliminary data.</text>
</comment>
<proteinExistence type="predicted"/>
<dbReference type="Proteomes" id="UP000814140">
    <property type="component" value="Unassembled WGS sequence"/>
</dbReference>
<evidence type="ECO:0000313" key="1">
    <source>
        <dbReference type="EMBL" id="KAI0057325.1"/>
    </source>
</evidence>
<gene>
    <name evidence="1" type="ORF">BV25DRAFT_1863600</name>
</gene>
<sequence>MTSSLSRVSGYYASLGGTVTLSGLLALTYVLYVVLAWALRKRLPPGPAGLPWIGNKYQMPAVKPWRKLAEWNAQFGPVVSLFLGGTPVIILGTAQAAWDLLEKRSDIYSSRPRFVVAGEILSDNKRGLMMPAGERWRKFRKVLHGGLHLRKADSYKEIQSLESKILMHQLLHEPTAYERHVKRFSASVVVSVAYGRRIESIDEWIVKENEASMACIIPGKYLVESWPWLLKLPRSLQWFRREPEERRQRDIKLLTSLLDDVKKRTAEGTCPPCLASEAYAAREKLGMSELQIAYTVSSPFGAGIDTTAGATFIFLLGMLHFPKIMRKAQAELDSVIGRERMPEFDDRERLPYICAVISETLRWRSVTPLGGTPHAVTEEDEYHGMRIPKGSTVFANFYGIMQDPVMFPDPDSFLPERFIDTTNPRLKDFDLPFGFGRRICPGMHLASNSLFINISRLLWGFDLLPDGPLPDTGAFTNGFNSWPLSFKCRFQPRDGRVTECIEREYEAANEALGKWK</sequence>
<name>A0ACB8SMK0_9AGAM</name>